<dbReference type="RefSeq" id="WP_380019193.1">
    <property type="nucleotide sequence ID" value="NZ_JBHSHD010000003.1"/>
</dbReference>
<keyword evidence="14" id="KW-1185">Reference proteome</keyword>
<keyword evidence="5 10" id="KW-0133">Cell shape</keyword>
<keyword evidence="6 10" id="KW-0573">Peptidoglycan synthesis</keyword>
<dbReference type="NCBIfam" id="TIGR01133">
    <property type="entry name" value="murG"/>
    <property type="match status" value="1"/>
</dbReference>
<evidence type="ECO:0000256" key="1">
    <source>
        <dbReference type="ARBA" id="ARBA00022475"/>
    </source>
</evidence>
<evidence type="ECO:0000256" key="4">
    <source>
        <dbReference type="ARBA" id="ARBA00022679"/>
    </source>
</evidence>
<dbReference type="PANTHER" id="PTHR21015">
    <property type="entry name" value="UDP-N-ACETYLGLUCOSAMINE--N-ACETYLMURAMYL-(PENTAPEPTIDE) PYROPHOSPHORYL-UNDECAPRENOL N-ACETYLGLUCOSAMINE TRANSFERASE 1"/>
    <property type="match status" value="1"/>
</dbReference>
<sequence>MTAAPAHAEGPVLIMAGGTGGHIFPGLAVAAELAERRVPVVWLGAHGGLETRLVPQHGVALETLSIGGLRGKGLATALRTPLRLFAAVRAARAVLKRHAPRSVLSMGGYVAAPGGIAARLARIPLVVHEQNRIPGLTNRLLARFAQRVLAGFADAFAGAEWVGNPVRASIAALPAPAQRCADRTGPLRVLVLGGSQGAASLNAQVPEMLRRRGARLTLQVTHQCGEKHVEKTRAAYAAAGVEAEVLSFVDDMAAAYAAADLAICRAGALTIAELAAAGVPALLVPYPHAVDDHQTSNAQAMVAAGAAQLIGEGDDFVKRLGAAFDEIAARERLLAMANAARTLARPEAARRIADVCLEVAA</sequence>
<proteinExistence type="inferred from homology"/>
<evidence type="ECO:0000256" key="7">
    <source>
        <dbReference type="ARBA" id="ARBA00023136"/>
    </source>
</evidence>
<evidence type="ECO:0000256" key="8">
    <source>
        <dbReference type="ARBA" id="ARBA00023306"/>
    </source>
</evidence>
<protein>
    <recommendedName>
        <fullName evidence="10">UDP-N-acetylglucosamine--N-acetylmuramyl-(pentapeptide) pyrophosphoryl-undecaprenol N-acetylglucosamine transferase</fullName>
        <ecNumber evidence="10">2.4.1.227</ecNumber>
    </recommendedName>
    <alternativeName>
        <fullName evidence="10">Undecaprenyl-PP-MurNAc-pentapeptide-UDPGlcNAc GlcNAc transferase</fullName>
    </alternativeName>
</protein>
<evidence type="ECO:0000313" key="14">
    <source>
        <dbReference type="Proteomes" id="UP001595886"/>
    </source>
</evidence>
<evidence type="ECO:0000256" key="9">
    <source>
        <dbReference type="ARBA" id="ARBA00023316"/>
    </source>
</evidence>
<keyword evidence="8 10" id="KW-0131">Cell cycle</keyword>
<dbReference type="Proteomes" id="UP001595886">
    <property type="component" value="Unassembled WGS sequence"/>
</dbReference>
<dbReference type="Pfam" id="PF04101">
    <property type="entry name" value="Glyco_tran_28_C"/>
    <property type="match status" value="1"/>
</dbReference>
<keyword evidence="9 10" id="KW-0961">Cell wall biogenesis/degradation</keyword>
<dbReference type="GO" id="GO:0016757">
    <property type="term" value="F:glycosyltransferase activity"/>
    <property type="evidence" value="ECO:0007669"/>
    <property type="project" value="UniProtKB-KW"/>
</dbReference>
<comment type="caution">
    <text evidence="10">Lacks conserved residue(s) required for the propagation of feature annotation.</text>
</comment>
<feature type="binding site" evidence="10">
    <location>
        <position position="195"/>
    </location>
    <ligand>
        <name>UDP-N-acetyl-alpha-D-glucosamine</name>
        <dbReference type="ChEBI" id="CHEBI:57705"/>
    </ligand>
</feature>
<comment type="catalytic activity">
    <reaction evidence="10">
        <text>di-trans,octa-cis-undecaprenyl diphospho-N-acetyl-alpha-D-muramoyl-L-alanyl-D-glutamyl-meso-2,6-diaminopimeloyl-D-alanyl-D-alanine + UDP-N-acetyl-alpha-D-glucosamine = di-trans,octa-cis-undecaprenyl diphospho-[N-acetyl-alpha-D-glucosaminyl-(1-&gt;4)]-N-acetyl-alpha-D-muramoyl-L-alanyl-D-glutamyl-meso-2,6-diaminopimeloyl-D-alanyl-D-alanine + UDP + H(+)</text>
        <dbReference type="Rhea" id="RHEA:31227"/>
        <dbReference type="ChEBI" id="CHEBI:15378"/>
        <dbReference type="ChEBI" id="CHEBI:57705"/>
        <dbReference type="ChEBI" id="CHEBI:58223"/>
        <dbReference type="ChEBI" id="CHEBI:61387"/>
        <dbReference type="ChEBI" id="CHEBI:61388"/>
        <dbReference type="EC" id="2.4.1.227"/>
    </reaction>
</comment>
<evidence type="ECO:0000259" key="12">
    <source>
        <dbReference type="Pfam" id="PF04101"/>
    </source>
</evidence>
<comment type="subcellular location">
    <subcellularLocation>
        <location evidence="10">Cell membrane</location>
        <topology evidence="10">Peripheral membrane protein</topology>
        <orientation evidence="10">Cytoplasmic side</orientation>
    </subcellularLocation>
</comment>
<organism evidence="13 14">
    <name type="scientific">Dokdonella ginsengisoli</name>
    <dbReference type="NCBI Taxonomy" id="363846"/>
    <lineage>
        <taxon>Bacteria</taxon>
        <taxon>Pseudomonadati</taxon>
        <taxon>Pseudomonadota</taxon>
        <taxon>Gammaproteobacteria</taxon>
        <taxon>Lysobacterales</taxon>
        <taxon>Rhodanobacteraceae</taxon>
        <taxon>Dokdonella</taxon>
    </lineage>
</organism>
<keyword evidence="1 10" id="KW-1003">Cell membrane</keyword>
<dbReference type="EC" id="2.4.1.227" evidence="10"/>
<evidence type="ECO:0000256" key="10">
    <source>
        <dbReference type="HAMAP-Rule" id="MF_00033"/>
    </source>
</evidence>
<dbReference type="Pfam" id="PF03033">
    <property type="entry name" value="Glyco_transf_28"/>
    <property type="match status" value="1"/>
</dbReference>
<keyword evidence="4 10" id="KW-0808">Transferase</keyword>
<feature type="domain" description="Glycosyltransferase family 28 N-terminal" evidence="11">
    <location>
        <begin position="12"/>
        <end position="149"/>
    </location>
</feature>
<evidence type="ECO:0000256" key="2">
    <source>
        <dbReference type="ARBA" id="ARBA00022618"/>
    </source>
</evidence>
<dbReference type="InterPro" id="IPR006009">
    <property type="entry name" value="GlcNAc_MurG"/>
</dbReference>
<evidence type="ECO:0000256" key="5">
    <source>
        <dbReference type="ARBA" id="ARBA00022960"/>
    </source>
</evidence>
<comment type="similarity">
    <text evidence="10">Belongs to the glycosyltransferase 28 family. MurG subfamily.</text>
</comment>
<name>A0ABV9QRR6_9GAMM</name>
<dbReference type="EMBL" id="JBHSHD010000003">
    <property type="protein sequence ID" value="MFC4819433.1"/>
    <property type="molecule type" value="Genomic_DNA"/>
</dbReference>
<dbReference type="PANTHER" id="PTHR21015:SF22">
    <property type="entry name" value="GLYCOSYLTRANSFERASE"/>
    <property type="match status" value="1"/>
</dbReference>
<dbReference type="SUPFAM" id="SSF53756">
    <property type="entry name" value="UDP-Glycosyltransferase/glycogen phosphorylase"/>
    <property type="match status" value="1"/>
</dbReference>
<comment type="function">
    <text evidence="10">Cell wall formation. Catalyzes the transfer of a GlcNAc subunit on undecaprenyl-pyrophosphoryl-MurNAc-pentapeptide (lipid intermediate I) to form undecaprenyl-pyrophosphoryl-MurNAc-(pentapeptide)GlcNAc (lipid intermediate II).</text>
</comment>
<dbReference type="HAMAP" id="MF_00033">
    <property type="entry name" value="MurG"/>
    <property type="match status" value="1"/>
</dbReference>
<feature type="binding site" evidence="10">
    <location>
        <position position="131"/>
    </location>
    <ligand>
        <name>UDP-N-acetyl-alpha-D-glucosamine</name>
        <dbReference type="ChEBI" id="CHEBI:57705"/>
    </ligand>
</feature>
<reference evidence="14" key="1">
    <citation type="journal article" date="2019" name="Int. J. Syst. Evol. Microbiol.">
        <title>The Global Catalogue of Microorganisms (GCM) 10K type strain sequencing project: providing services to taxonomists for standard genome sequencing and annotation.</title>
        <authorList>
            <consortium name="The Broad Institute Genomics Platform"/>
            <consortium name="The Broad Institute Genome Sequencing Center for Infectious Disease"/>
            <person name="Wu L."/>
            <person name="Ma J."/>
        </authorList>
    </citation>
    <scope>NUCLEOTIDE SEQUENCE [LARGE SCALE GENOMIC DNA]</scope>
    <source>
        <strain evidence="14">CCUG 30340</strain>
    </source>
</reference>
<keyword evidence="3 10" id="KW-0328">Glycosyltransferase</keyword>
<evidence type="ECO:0000256" key="6">
    <source>
        <dbReference type="ARBA" id="ARBA00022984"/>
    </source>
</evidence>
<feature type="binding site" evidence="10">
    <location>
        <position position="294"/>
    </location>
    <ligand>
        <name>UDP-N-acetyl-alpha-D-glucosamine</name>
        <dbReference type="ChEBI" id="CHEBI:57705"/>
    </ligand>
</feature>
<accession>A0ABV9QRR6</accession>
<gene>
    <name evidence="10 13" type="primary">murG</name>
    <name evidence="13" type="ORF">ACFO6Q_03810</name>
</gene>
<keyword evidence="2 10" id="KW-0132">Cell division</keyword>
<keyword evidence="7 10" id="KW-0472">Membrane</keyword>
<evidence type="ECO:0000256" key="3">
    <source>
        <dbReference type="ARBA" id="ARBA00022676"/>
    </source>
</evidence>
<dbReference type="InterPro" id="IPR007235">
    <property type="entry name" value="Glyco_trans_28_C"/>
</dbReference>
<dbReference type="CDD" id="cd03785">
    <property type="entry name" value="GT28_MurG"/>
    <property type="match status" value="1"/>
</dbReference>
<feature type="binding site" evidence="10">
    <location>
        <position position="167"/>
    </location>
    <ligand>
        <name>UDP-N-acetyl-alpha-D-glucosamine</name>
        <dbReference type="ChEBI" id="CHEBI:57705"/>
    </ligand>
</feature>
<feature type="binding site" evidence="10">
    <location>
        <begin position="19"/>
        <end position="21"/>
    </location>
    <ligand>
        <name>UDP-N-acetyl-alpha-D-glucosamine</name>
        <dbReference type="ChEBI" id="CHEBI:57705"/>
    </ligand>
</feature>
<comment type="pathway">
    <text evidence="10">Cell wall biogenesis; peptidoglycan biosynthesis.</text>
</comment>
<dbReference type="InterPro" id="IPR004276">
    <property type="entry name" value="GlycoTrans_28_N"/>
</dbReference>
<feature type="domain" description="Glycosyl transferase family 28 C-terminal" evidence="12">
    <location>
        <begin position="189"/>
        <end position="351"/>
    </location>
</feature>
<evidence type="ECO:0000259" key="11">
    <source>
        <dbReference type="Pfam" id="PF03033"/>
    </source>
</evidence>
<evidence type="ECO:0000313" key="13">
    <source>
        <dbReference type="EMBL" id="MFC4819433.1"/>
    </source>
</evidence>
<comment type="caution">
    <text evidence="13">The sequence shown here is derived from an EMBL/GenBank/DDBJ whole genome shotgun (WGS) entry which is preliminary data.</text>
</comment>
<dbReference type="Gene3D" id="3.40.50.2000">
    <property type="entry name" value="Glycogen Phosphorylase B"/>
    <property type="match status" value="2"/>
</dbReference>